<proteinExistence type="inferred from homology"/>
<keyword evidence="4 6" id="KW-0687">Ribonucleoprotein</keyword>
<comment type="caution">
    <text evidence="7">The sequence shown here is derived from an EMBL/GenBank/DDBJ whole genome shotgun (WGS) entry which is preliminary data.</text>
</comment>
<keyword evidence="6" id="KW-0699">rRNA-binding</keyword>
<dbReference type="Pfam" id="PF00466">
    <property type="entry name" value="Ribosomal_L10"/>
    <property type="match status" value="1"/>
</dbReference>
<evidence type="ECO:0000256" key="5">
    <source>
        <dbReference type="ARBA" id="ARBA00035202"/>
    </source>
</evidence>
<name>A0ABX9H6E2_9GAMM</name>
<evidence type="ECO:0000256" key="2">
    <source>
        <dbReference type="ARBA" id="ARBA00008889"/>
    </source>
</evidence>
<dbReference type="GO" id="GO:0005840">
    <property type="term" value="C:ribosome"/>
    <property type="evidence" value="ECO:0007669"/>
    <property type="project" value="UniProtKB-KW"/>
</dbReference>
<dbReference type="InterPro" id="IPR043141">
    <property type="entry name" value="Ribosomal_uL10-like_sf"/>
</dbReference>
<comment type="function">
    <text evidence="1 6">Forms part of the ribosomal stalk, playing a central role in the interaction of the ribosome with GTP-bound translation factors.</text>
</comment>
<keyword evidence="8" id="KW-1185">Reference proteome</keyword>
<accession>A0ABX9H6E2</accession>
<evidence type="ECO:0000313" key="7">
    <source>
        <dbReference type="EMBL" id="RBP86529.1"/>
    </source>
</evidence>
<evidence type="ECO:0000256" key="6">
    <source>
        <dbReference type="HAMAP-Rule" id="MF_00362"/>
    </source>
</evidence>
<evidence type="ECO:0000256" key="3">
    <source>
        <dbReference type="ARBA" id="ARBA00022980"/>
    </source>
</evidence>
<dbReference type="InterPro" id="IPR001790">
    <property type="entry name" value="Ribosomal_uL10"/>
</dbReference>
<keyword evidence="6" id="KW-0694">RNA-binding</keyword>
<gene>
    <name evidence="6" type="primary">rplJ</name>
    <name evidence="7" type="ORF">DFO81_1298</name>
</gene>
<evidence type="ECO:0000256" key="4">
    <source>
        <dbReference type="ARBA" id="ARBA00023274"/>
    </source>
</evidence>
<keyword evidence="3 6" id="KW-0689">Ribosomal protein</keyword>
<sequence>MAECGFLPMCNDDPARFRKGSKKEVILVALGLAAKKAIVKEINEVASNALSVAVAEYRGMEVADMTQLRRQAREQGVYLKVIRNTLAKRAFADTKFGDMDAALVGPLVYGFSLDAPGSAARLFKDFAKQNKHLKVTALSIGNGLMGADKLEAVASLPTRDEALAKLLATFKAPVSKFVRTINEVPTKFVRVLSAIKDAK</sequence>
<evidence type="ECO:0000313" key="8">
    <source>
        <dbReference type="Proteomes" id="UP000252531"/>
    </source>
</evidence>
<reference evidence="7 8" key="1">
    <citation type="submission" date="2018-06" db="EMBL/GenBank/DDBJ databases">
        <title>Freshwater and sediment microbial communities from various areas in North America, analyzing microbe dynamics in response to fracking.</title>
        <authorList>
            <person name="Lamendella R."/>
        </authorList>
    </citation>
    <scope>NUCLEOTIDE SEQUENCE [LARGE SCALE GENOMIC DNA]</scope>
    <source>
        <strain evidence="7 8">125Bg</strain>
    </source>
</reference>
<dbReference type="HAMAP" id="MF_00362">
    <property type="entry name" value="Ribosomal_uL10"/>
    <property type="match status" value="1"/>
</dbReference>
<dbReference type="PANTHER" id="PTHR11560">
    <property type="entry name" value="39S RIBOSOMAL PROTEIN L10, MITOCHONDRIAL"/>
    <property type="match status" value="1"/>
</dbReference>
<comment type="subunit">
    <text evidence="6">Part of the ribosomal stalk of the 50S ribosomal subunit. The N-terminus interacts with L11 and the large rRNA to form the base of the stalk. The C-terminus forms an elongated spine to which L12 dimers bind in a sequential fashion forming a multimeric L10(L12)X complex.</text>
</comment>
<comment type="similarity">
    <text evidence="2 6">Belongs to the universal ribosomal protein uL10 family.</text>
</comment>
<dbReference type="SUPFAM" id="SSF160369">
    <property type="entry name" value="Ribosomal protein L10-like"/>
    <property type="match status" value="1"/>
</dbReference>
<evidence type="ECO:0000256" key="1">
    <source>
        <dbReference type="ARBA" id="ARBA00002633"/>
    </source>
</evidence>
<dbReference type="InterPro" id="IPR022973">
    <property type="entry name" value="Ribosomal_uL10_bac"/>
</dbReference>
<protein>
    <recommendedName>
        <fullName evidence="5 6">Large ribosomal subunit protein uL10</fullName>
    </recommendedName>
</protein>
<dbReference type="Gene3D" id="6.10.250.290">
    <property type="match status" value="1"/>
</dbReference>
<dbReference type="EMBL" id="QNSG01000029">
    <property type="protein sequence ID" value="RBP86529.1"/>
    <property type="molecule type" value="Genomic_DNA"/>
</dbReference>
<dbReference type="Proteomes" id="UP000252531">
    <property type="component" value="Unassembled WGS sequence"/>
</dbReference>
<dbReference type="InterPro" id="IPR047865">
    <property type="entry name" value="Ribosomal_uL10_bac_type"/>
</dbReference>
<dbReference type="NCBIfam" id="NF000955">
    <property type="entry name" value="PRK00099.1-1"/>
    <property type="match status" value="1"/>
</dbReference>
<organism evidence="7 8">
    <name type="scientific">Pseudidiomarina tainanensis</name>
    <dbReference type="NCBI Taxonomy" id="502365"/>
    <lineage>
        <taxon>Bacteria</taxon>
        <taxon>Pseudomonadati</taxon>
        <taxon>Pseudomonadota</taxon>
        <taxon>Gammaproteobacteria</taxon>
        <taxon>Alteromonadales</taxon>
        <taxon>Idiomarinaceae</taxon>
        <taxon>Pseudidiomarina</taxon>
    </lineage>
</organism>
<dbReference type="CDD" id="cd05797">
    <property type="entry name" value="Ribosomal_L10"/>
    <property type="match status" value="1"/>
</dbReference>
<dbReference type="Gene3D" id="3.30.70.1730">
    <property type="match status" value="1"/>
</dbReference>